<evidence type="ECO:0000313" key="1">
    <source>
        <dbReference type="EMBL" id="QHT00074.1"/>
    </source>
</evidence>
<organism evidence="1">
    <name type="scientific">viral metagenome</name>
    <dbReference type="NCBI Taxonomy" id="1070528"/>
    <lineage>
        <taxon>unclassified sequences</taxon>
        <taxon>metagenomes</taxon>
        <taxon>organismal metagenomes</taxon>
    </lineage>
</organism>
<protein>
    <submittedName>
        <fullName evidence="1">Uncharacterized protein</fullName>
    </submittedName>
</protein>
<dbReference type="AlphaFoldDB" id="A0A6C0C9B0"/>
<dbReference type="EMBL" id="MN739352">
    <property type="protein sequence ID" value="QHT00074.1"/>
    <property type="molecule type" value="Genomic_DNA"/>
</dbReference>
<name>A0A6C0C9B0_9ZZZZ</name>
<sequence length="92" mass="10734">MEVELYYFDRFANIYRDFKIFSQRNVVHFGKYHRIHFALNEEKIMITKIPAKPFLCGFIAMASISKPITATQLNALHKTMGAKFNPDTGIFE</sequence>
<reference evidence="1" key="1">
    <citation type="journal article" date="2020" name="Nature">
        <title>Giant virus diversity and host interactions through global metagenomics.</title>
        <authorList>
            <person name="Schulz F."/>
            <person name="Roux S."/>
            <person name="Paez-Espino D."/>
            <person name="Jungbluth S."/>
            <person name="Walsh D.A."/>
            <person name="Denef V.J."/>
            <person name="McMahon K.D."/>
            <person name="Konstantinidis K.T."/>
            <person name="Eloe-Fadrosh E.A."/>
            <person name="Kyrpides N.C."/>
            <person name="Woyke T."/>
        </authorList>
    </citation>
    <scope>NUCLEOTIDE SEQUENCE</scope>
    <source>
        <strain evidence="1">GVMAG-M-3300020192-26</strain>
    </source>
</reference>
<proteinExistence type="predicted"/>
<accession>A0A6C0C9B0</accession>